<name>A0A7S4TB07_9STRA</name>
<dbReference type="PANTHER" id="PTHR21600">
    <property type="entry name" value="MITOCHONDRIAL RNA PSEUDOURIDINE SYNTHASE"/>
    <property type="match status" value="1"/>
</dbReference>
<dbReference type="InterPro" id="IPR020103">
    <property type="entry name" value="PsdUridine_synth_cat_dom_sf"/>
</dbReference>
<sequence>MGRRRKNSNASEHKTREELWKGAYAKDLGEKYGGAVIQIVGIESAVHTAYARVVFPSATKEPTEEPVSTTTTDSTKITVGKVIDATVDEGWRHVAKIILEKGKHIEHDSYPNSKTLLKLGSVWLLNETSYTGDSHNAHAKRLSPEEEIMTPDWSDMTLRIHFAPERFHAGYDVDWSKYCRGLLVGARVDAFISGEAPHVPVAGLPDEKDGAIVYENDELGFAIINKPGSMPGHPTLSNHAEDVVSMFSAALKERKKSADKKPYVSLPQRLDIDTHGLLTVSTKKEFATYMSKLLETKTNCNINEDKSKKNGNAPHPSDGCSSADITKKYRCLVCVKDPASMDTISNFQQLGTVITHYLDPKSPAPKRFVRNKPKKSDHGWLQCQMRITKVGDERFRAACVLSNDDIVDYTLSHQLWGRQSETPAEDLGVSYVMELEIELLTGRTHQIRGQLKALGFPIVGDPIYGGGVCEFRSHMHGWNRMALQCCELSFPEPKWEESDDKKGKFLVASDKMCLFRLSEAWWTPYLEQYYQNL</sequence>
<accession>A0A7S4TB07</accession>
<feature type="domain" description="Pseudouridine synthase RsuA/RluA-like" evidence="1">
    <location>
        <begin position="221"/>
        <end position="452"/>
    </location>
</feature>
<dbReference type="GO" id="GO:0000455">
    <property type="term" value="P:enzyme-directed rRNA pseudouridine synthesis"/>
    <property type="evidence" value="ECO:0007669"/>
    <property type="project" value="TreeGrafter"/>
</dbReference>
<dbReference type="SUPFAM" id="SSF55120">
    <property type="entry name" value="Pseudouridine synthase"/>
    <property type="match status" value="1"/>
</dbReference>
<dbReference type="Gene3D" id="3.30.2350.10">
    <property type="entry name" value="Pseudouridine synthase"/>
    <property type="match status" value="1"/>
</dbReference>
<gene>
    <name evidence="2" type="ORF">DBRI00130_LOCUS44636</name>
</gene>
<organism evidence="2">
    <name type="scientific">Ditylum brightwellii</name>
    <dbReference type="NCBI Taxonomy" id="49249"/>
    <lineage>
        <taxon>Eukaryota</taxon>
        <taxon>Sar</taxon>
        <taxon>Stramenopiles</taxon>
        <taxon>Ochrophyta</taxon>
        <taxon>Bacillariophyta</taxon>
        <taxon>Mediophyceae</taxon>
        <taxon>Lithodesmiophycidae</taxon>
        <taxon>Lithodesmiales</taxon>
        <taxon>Lithodesmiaceae</taxon>
        <taxon>Ditylum</taxon>
    </lineage>
</organism>
<dbReference type="InterPro" id="IPR050188">
    <property type="entry name" value="RluA_PseudoU_synthase"/>
</dbReference>
<dbReference type="PANTHER" id="PTHR21600:SF52">
    <property type="entry name" value="PSEUDOURIDINE SYNTHASE RSUA_RLUA-LIKE DOMAIN-CONTAINING PROTEIN"/>
    <property type="match status" value="1"/>
</dbReference>
<dbReference type="GO" id="GO:0003723">
    <property type="term" value="F:RNA binding"/>
    <property type="evidence" value="ECO:0007669"/>
    <property type="project" value="InterPro"/>
</dbReference>
<dbReference type="GO" id="GO:0009982">
    <property type="term" value="F:pseudouridine synthase activity"/>
    <property type="evidence" value="ECO:0007669"/>
    <property type="project" value="InterPro"/>
</dbReference>
<evidence type="ECO:0000259" key="1">
    <source>
        <dbReference type="Pfam" id="PF00849"/>
    </source>
</evidence>
<dbReference type="InterPro" id="IPR006145">
    <property type="entry name" value="PsdUridine_synth_RsuA/RluA"/>
</dbReference>
<dbReference type="EMBL" id="HBNS01061886">
    <property type="protein sequence ID" value="CAE4670165.1"/>
    <property type="molecule type" value="Transcribed_RNA"/>
</dbReference>
<dbReference type="AlphaFoldDB" id="A0A7S4TB07"/>
<dbReference type="CDD" id="cd02869">
    <property type="entry name" value="PseudoU_synth_RluA_like"/>
    <property type="match status" value="1"/>
</dbReference>
<protein>
    <recommendedName>
        <fullName evidence="1">Pseudouridine synthase RsuA/RluA-like domain-containing protein</fullName>
    </recommendedName>
</protein>
<reference evidence="2" key="1">
    <citation type="submission" date="2021-01" db="EMBL/GenBank/DDBJ databases">
        <authorList>
            <person name="Corre E."/>
            <person name="Pelletier E."/>
            <person name="Niang G."/>
            <person name="Scheremetjew M."/>
            <person name="Finn R."/>
            <person name="Kale V."/>
            <person name="Holt S."/>
            <person name="Cochrane G."/>
            <person name="Meng A."/>
            <person name="Brown T."/>
            <person name="Cohen L."/>
        </authorList>
    </citation>
    <scope>NUCLEOTIDE SEQUENCE</scope>
    <source>
        <strain evidence="2">GSO104</strain>
    </source>
</reference>
<evidence type="ECO:0000313" key="2">
    <source>
        <dbReference type="EMBL" id="CAE4670165.1"/>
    </source>
</evidence>
<proteinExistence type="predicted"/>
<dbReference type="Pfam" id="PF00849">
    <property type="entry name" value="PseudoU_synth_2"/>
    <property type="match status" value="1"/>
</dbReference>